<sequence>MTVVAGSTFERLVGGRLTTYVVKAVRWAPFQYAEVEPVKGGRRQSMPLREIEERVVDFRSLEELADL</sequence>
<protein>
    <submittedName>
        <fullName evidence="2">Uncharacterized protein</fullName>
    </submittedName>
</protein>
<dbReference type="Proteomes" id="UP000179621">
    <property type="component" value="Unassembled WGS sequence"/>
</dbReference>
<reference evidence="2 4" key="2">
    <citation type="submission" date="2016-12" db="EMBL/GenBank/DDBJ databases">
        <title>The new phylogeny of genus Mycobacterium.</title>
        <authorList>
            <person name="Tortoli E."/>
            <person name="Trovato A."/>
            <person name="Cirillo D.M."/>
        </authorList>
    </citation>
    <scope>NUCLEOTIDE SEQUENCE [LARGE SCALE GENOMIC DNA]</scope>
    <source>
        <strain evidence="2 4">CCUG 66554</strain>
    </source>
</reference>
<organism evidence="2 4">
    <name type="scientific">Mycobacteroides saopaulense</name>
    <dbReference type="NCBI Taxonomy" id="1578165"/>
    <lineage>
        <taxon>Bacteria</taxon>
        <taxon>Bacillati</taxon>
        <taxon>Actinomycetota</taxon>
        <taxon>Actinomycetes</taxon>
        <taxon>Mycobacteriales</taxon>
        <taxon>Mycobacteriaceae</taxon>
        <taxon>Mycobacteroides</taxon>
    </lineage>
</organism>
<dbReference type="KEGG" id="msao:MYCSP_07825"/>
<evidence type="ECO:0000313" key="1">
    <source>
        <dbReference type="EMBL" id="OHU08564.1"/>
    </source>
</evidence>
<evidence type="ECO:0000313" key="3">
    <source>
        <dbReference type="Proteomes" id="UP000179621"/>
    </source>
</evidence>
<proteinExistence type="predicted"/>
<dbReference type="EMBL" id="MVII01000007">
    <property type="protein sequence ID" value="ORB59432.1"/>
    <property type="molecule type" value="Genomic_DNA"/>
</dbReference>
<dbReference type="EMBL" id="MLIH01000027">
    <property type="protein sequence ID" value="OHU08564.1"/>
    <property type="molecule type" value="Genomic_DNA"/>
</dbReference>
<evidence type="ECO:0000313" key="2">
    <source>
        <dbReference type="EMBL" id="ORB59432.1"/>
    </source>
</evidence>
<gene>
    <name evidence="1" type="ORF">BKG73_16045</name>
    <name evidence="2" type="ORF">BST43_07050</name>
</gene>
<dbReference type="Proteomes" id="UP000192434">
    <property type="component" value="Unassembled WGS sequence"/>
</dbReference>
<keyword evidence="3" id="KW-1185">Reference proteome</keyword>
<comment type="caution">
    <text evidence="2">The sequence shown here is derived from an EMBL/GenBank/DDBJ whole genome shotgun (WGS) entry which is preliminary data.</text>
</comment>
<dbReference type="OrthoDB" id="4769534at2"/>
<accession>A0A1S1JMT0</accession>
<reference evidence="1 3" key="1">
    <citation type="submission" date="2016-10" db="EMBL/GenBank/DDBJ databases">
        <title>Evaluation of Human, Animal and Environmental Mycobacterium chelonae Isolates by Core Genome Phylogenomic Analysis, Targeted Gene Comparison, and Anti-microbial Susceptibility Patterns: A Tale of Mistaken Identities.</title>
        <authorList>
            <person name="Fogelson S.B."/>
            <person name="Camus A.C."/>
            <person name="Lorenz W."/>
            <person name="Vasireddy R."/>
            <person name="Vasireddy S."/>
            <person name="Smith T."/>
            <person name="Brown-Elliott B.A."/>
            <person name="Wallace R.J.Jr."/>
            <person name="Hasan N.A."/>
            <person name="Reischl U."/>
            <person name="Sanchez S."/>
        </authorList>
    </citation>
    <scope>NUCLEOTIDE SEQUENCE [LARGE SCALE GENOMIC DNA]</scope>
    <source>
        <strain evidence="1 3">8528</strain>
    </source>
</reference>
<name>A0A1S1JMT0_9MYCO</name>
<evidence type="ECO:0000313" key="4">
    <source>
        <dbReference type="Proteomes" id="UP000192434"/>
    </source>
</evidence>
<dbReference type="RefSeq" id="WP_070911092.1">
    <property type="nucleotide sequence ID" value="NZ_CP010271.1"/>
</dbReference>
<dbReference type="AlphaFoldDB" id="A0A1S1JMT0"/>